<reference evidence="5" key="1">
    <citation type="submission" date="2014-08" db="EMBL/GenBank/DDBJ databases">
        <title>Comparative genomics of the Paenibacillus odorifer group.</title>
        <authorList>
            <person name="den Bakker H.C."/>
            <person name="Tsai Y.-C.Y.-C."/>
            <person name="Martin N."/>
            <person name="Korlach J."/>
            <person name="Wiedmann M."/>
        </authorList>
    </citation>
    <scope>NUCLEOTIDE SEQUENCE [LARGE SCALE GENOMIC DNA]</scope>
    <source>
        <strain evidence="5">DSM 13188</strain>
    </source>
</reference>
<keyword evidence="6" id="KW-1185">Reference proteome</keyword>
<keyword evidence="3" id="KW-0067">ATP-binding</keyword>
<dbReference type="SMART" id="SM00382">
    <property type="entry name" value="AAA"/>
    <property type="match status" value="1"/>
</dbReference>
<gene>
    <name evidence="5" type="ORF">PBOR_29425</name>
</gene>
<dbReference type="KEGG" id="pbd:PBOR_29425"/>
<evidence type="ECO:0000313" key="5">
    <source>
        <dbReference type="EMBL" id="AIQ60604.1"/>
    </source>
</evidence>
<dbReference type="InterPro" id="IPR027417">
    <property type="entry name" value="P-loop_NTPase"/>
</dbReference>
<keyword evidence="1" id="KW-0813">Transport</keyword>
<dbReference type="GO" id="GO:0016887">
    <property type="term" value="F:ATP hydrolysis activity"/>
    <property type="evidence" value="ECO:0007669"/>
    <property type="project" value="InterPro"/>
</dbReference>
<dbReference type="PANTHER" id="PTHR42788:SF13">
    <property type="entry name" value="ALIPHATIC SULFONATES IMPORT ATP-BINDING PROTEIN SSUB"/>
    <property type="match status" value="1"/>
</dbReference>
<evidence type="ECO:0000256" key="1">
    <source>
        <dbReference type="ARBA" id="ARBA00022448"/>
    </source>
</evidence>
<dbReference type="InterPro" id="IPR050166">
    <property type="entry name" value="ABC_transporter_ATP-bind"/>
</dbReference>
<dbReference type="InterPro" id="IPR003439">
    <property type="entry name" value="ABC_transporter-like_ATP-bd"/>
</dbReference>
<sequence length="260" mass="28774">MSSSKNSGLRINNLHVAYQKGQLALGEMNLTLPEHGIYTVIGPSGSGKSTLLRAIAGLLPGYEGELLFNGRSVHDKETLIGLVPQNYGLLPWKTVRDNIRIAMKIARPGGGSSNRQEQDGKILHWLESMGIAQLAGRFPLSLSGGQQQRVAIARAFAILPTILLLDEPFSALDALTREGLQQIFIDNWQAHPATTLFVTHDVEEAILLGQKIIVMLPGQQEPPEILDNSAVFAMKHGDKRESDEYFEQSKRIRKVMMEKW</sequence>
<keyword evidence="2" id="KW-0547">Nucleotide-binding</keyword>
<dbReference type="PROSITE" id="PS50893">
    <property type="entry name" value="ABC_TRANSPORTER_2"/>
    <property type="match status" value="1"/>
</dbReference>
<name>A0A089MVZ6_PAEBO</name>
<accession>A0A089MVZ6</accession>
<evidence type="ECO:0000313" key="6">
    <source>
        <dbReference type="Proteomes" id="UP000029518"/>
    </source>
</evidence>
<dbReference type="PROSITE" id="PS00211">
    <property type="entry name" value="ABC_TRANSPORTER_1"/>
    <property type="match status" value="1"/>
</dbReference>
<proteinExistence type="predicted"/>
<dbReference type="Proteomes" id="UP000029518">
    <property type="component" value="Chromosome"/>
</dbReference>
<dbReference type="SUPFAM" id="SSF52540">
    <property type="entry name" value="P-loop containing nucleoside triphosphate hydrolases"/>
    <property type="match status" value="1"/>
</dbReference>
<dbReference type="Pfam" id="PF00005">
    <property type="entry name" value="ABC_tran"/>
    <property type="match status" value="1"/>
</dbReference>
<dbReference type="RefSeq" id="WP_042217181.1">
    <property type="nucleotide sequence ID" value="NZ_CP009285.1"/>
</dbReference>
<dbReference type="OrthoDB" id="9802264at2"/>
<dbReference type="PANTHER" id="PTHR42788">
    <property type="entry name" value="TAURINE IMPORT ATP-BINDING PROTEIN-RELATED"/>
    <property type="match status" value="1"/>
</dbReference>
<dbReference type="EMBL" id="CP009285">
    <property type="protein sequence ID" value="AIQ60604.1"/>
    <property type="molecule type" value="Genomic_DNA"/>
</dbReference>
<dbReference type="InterPro" id="IPR017871">
    <property type="entry name" value="ABC_transporter-like_CS"/>
</dbReference>
<feature type="domain" description="ABC transporter" evidence="4">
    <location>
        <begin position="9"/>
        <end position="242"/>
    </location>
</feature>
<evidence type="ECO:0000256" key="2">
    <source>
        <dbReference type="ARBA" id="ARBA00022741"/>
    </source>
</evidence>
<organism evidence="5 6">
    <name type="scientific">Paenibacillus borealis</name>
    <dbReference type="NCBI Taxonomy" id="160799"/>
    <lineage>
        <taxon>Bacteria</taxon>
        <taxon>Bacillati</taxon>
        <taxon>Bacillota</taxon>
        <taxon>Bacilli</taxon>
        <taxon>Bacillales</taxon>
        <taxon>Paenibacillaceae</taxon>
        <taxon>Paenibacillus</taxon>
    </lineage>
</organism>
<dbReference type="InterPro" id="IPR003593">
    <property type="entry name" value="AAA+_ATPase"/>
</dbReference>
<dbReference type="Gene3D" id="3.40.50.300">
    <property type="entry name" value="P-loop containing nucleotide triphosphate hydrolases"/>
    <property type="match status" value="1"/>
</dbReference>
<evidence type="ECO:0000256" key="3">
    <source>
        <dbReference type="ARBA" id="ARBA00022840"/>
    </source>
</evidence>
<dbReference type="AlphaFoldDB" id="A0A089MVZ6"/>
<dbReference type="HOGENOM" id="CLU_000604_1_22_9"/>
<evidence type="ECO:0000259" key="4">
    <source>
        <dbReference type="PROSITE" id="PS50893"/>
    </source>
</evidence>
<dbReference type="GO" id="GO:0005524">
    <property type="term" value="F:ATP binding"/>
    <property type="evidence" value="ECO:0007669"/>
    <property type="project" value="UniProtKB-KW"/>
</dbReference>
<protein>
    <recommendedName>
        <fullName evidence="4">ABC transporter domain-containing protein</fullName>
    </recommendedName>
</protein>